<evidence type="ECO:0000313" key="2">
    <source>
        <dbReference type="EMBL" id="QNK41953.1"/>
    </source>
</evidence>
<evidence type="ECO:0000313" key="3">
    <source>
        <dbReference type="Proteomes" id="UP000515909"/>
    </source>
</evidence>
<keyword evidence="2" id="KW-0808">Transferase</keyword>
<dbReference type="AlphaFoldDB" id="A0A7G8TEB2"/>
<dbReference type="PANTHER" id="PTHR43630:SF2">
    <property type="entry name" value="GLYCOSYLTRANSFERASE"/>
    <property type="match status" value="1"/>
</dbReference>
<dbReference type="Proteomes" id="UP000515909">
    <property type="component" value="Chromosome"/>
</dbReference>
<reference evidence="2 3" key="1">
    <citation type="submission" date="2020-08" db="EMBL/GenBank/DDBJ databases">
        <title>The isolate Caproiciproducens sp. 7D4C2 produces n-caproate at mildly acidic conditions from hexoses: genome and rBOX comparison with related strains and chain-elongating bacteria.</title>
        <authorList>
            <person name="Esquivel-Elizondo S."/>
            <person name="Bagci C."/>
            <person name="Temovska M."/>
            <person name="Jeon B.S."/>
            <person name="Bessarab I."/>
            <person name="Williams R.B.H."/>
            <person name="Huson D.H."/>
            <person name="Angenent L.T."/>
        </authorList>
    </citation>
    <scope>NUCLEOTIDE SEQUENCE [LARGE SCALE GENOMIC DNA]</scope>
    <source>
        <strain evidence="2 3">7D4C2</strain>
    </source>
</reference>
<gene>
    <name evidence="2" type="ORF">HCR03_06890</name>
</gene>
<dbReference type="InterPro" id="IPR001173">
    <property type="entry name" value="Glyco_trans_2-like"/>
</dbReference>
<name>A0A7G8TEB2_9FIRM</name>
<sequence>MSISLCMIVKNEEENLTRCLNSVKDLVSEIILVDTGSTDRTVSIARDFGASFFSYRWNDSFSDARNYALSKAAGSWILVMDADEELEPEDRSALIALAREEDGASEVFCGKTLCYSGDRADCCNLLVTMNVRLIRNGKGYRYVGRVHEQLSGPEGPPRMTASGIRFYHYGYLSSQIEKKRSTGAISP</sequence>
<dbReference type="Gene3D" id="3.90.550.10">
    <property type="entry name" value="Spore Coat Polysaccharide Biosynthesis Protein SpsA, Chain A"/>
    <property type="match status" value="1"/>
</dbReference>
<dbReference type="Pfam" id="PF00535">
    <property type="entry name" value="Glycos_transf_2"/>
    <property type="match status" value="1"/>
</dbReference>
<dbReference type="PANTHER" id="PTHR43630">
    <property type="entry name" value="POLY-BETA-1,6-N-ACETYL-D-GLUCOSAMINE SYNTHASE"/>
    <property type="match status" value="1"/>
</dbReference>
<dbReference type="SUPFAM" id="SSF53448">
    <property type="entry name" value="Nucleotide-diphospho-sugar transferases"/>
    <property type="match status" value="1"/>
</dbReference>
<proteinExistence type="predicted"/>
<dbReference type="GO" id="GO:0016740">
    <property type="term" value="F:transferase activity"/>
    <property type="evidence" value="ECO:0007669"/>
    <property type="project" value="UniProtKB-KW"/>
</dbReference>
<evidence type="ECO:0000259" key="1">
    <source>
        <dbReference type="Pfam" id="PF00535"/>
    </source>
</evidence>
<feature type="domain" description="Glycosyltransferase 2-like" evidence="1">
    <location>
        <begin position="4"/>
        <end position="102"/>
    </location>
</feature>
<organism evidence="2 3">
    <name type="scientific">Caproicibacter fermentans</name>
    <dbReference type="NCBI Taxonomy" id="2576756"/>
    <lineage>
        <taxon>Bacteria</taxon>
        <taxon>Bacillati</taxon>
        <taxon>Bacillota</taxon>
        <taxon>Clostridia</taxon>
        <taxon>Eubacteriales</taxon>
        <taxon>Acutalibacteraceae</taxon>
        <taxon>Caproicibacter</taxon>
    </lineage>
</organism>
<accession>A0A7G8TEB2</accession>
<dbReference type="KEGG" id="cfem:HCR03_06890"/>
<dbReference type="CDD" id="cd02511">
    <property type="entry name" value="Beta4Glucosyltransferase"/>
    <property type="match status" value="1"/>
</dbReference>
<dbReference type="InterPro" id="IPR029044">
    <property type="entry name" value="Nucleotide-diphossugar_trans"/>
</dbReference>
<protein>
    <submittedName>
        <fullName evidence="2">Glycosyltransferase family 2 protein</fullName>
    </submittedName>
</protein>
<dbReference type="RefSeq" id="WP_187037297.1">
    <property type="nucleotide sequence ID" value="NZ_CP060286.1"/>
</dbReference>
<dbReference type="EMBL" id="CP060286">
    <property type="protein sequence ID" value="QNK41953.1"/>
    <property type="molecule type" value="Genomic_DNA"/>
</dbReference>